<gene>
    <name evidence="2" type="ORF">V6255_00030</name>
</gene>
<dbReference type="InterPro" id="IPR048760">
    <property type="entry name" value="VP0354-like_sensor_dom"/>
</dbReference>
<evidence type="ECO:0000259" key="1">
    <source>
        <dbReference type="Pfam" id="PF21623"/>
    </source>
</evidence>
<sequence>MSYQNKHIAIPRVASLLNLLSFILNAYSKLKRSHLWICSRLKSPLLLIIFSMLSANGLVITKVNASESKNTISTKASSEIEIKREYLQHIISQQERLVTSLVNTPFMASYVSKNEVLARESLNELFLTAATINKHYMQVRFIDGHGQEKIRIEQSTKGLAPIVVKKEALQNKSAREYFSETKKTPAGGLWYSSFDLNRELGEIEQLINPTYRISSPVYVDGKFSGMVIINLDMTNVIGYLTESTDFLVYLVDADSEVLIHPDPKKSWSKYLTGRSKYQEVAEKESINYSQSLEDIFKNGEGIRIILKPLEATPSLAPTKNQ</sequence>
<accession>A0ABU9H6K4</accession>
<comment type="caution">
    <text evidence="2">The sequence shown here is derived from an EMBL/GenBank/DDBJ whole genome shotgun (WGS) entry which is preliminary data.</text>
</comment>
<protein>
    <submittedName>
        <fullName evidence="2">Cache domain-containing protein</fullName>
    </submittedName>
</protein>
<dbReference type="Proteomes" id="UP001366060">
    <property type="component" value="Unassembled WGS sequence"/>
</dbReference>
<dbReference type="Pfam" id="PF21623">
    <property type="entry name" value="HK_sensor_dom_bact"/>
    <property type="match status" value="1"/>
</dbReference>
<dbReference type="InterPro" id="IPR029151">
    <property type="entry name" value="Sensor-like_sf"/>
</dbReference>
<dbReference type="RefSeq" id="WP_341626318.1">
    <property type="nucleotide sequence ID" value="NZ_JBAKBA010000001.1"/>
</dbReference>
<reference evidence="2 3" key="1">
    <citation type="submission" date="2024-02" db="EMBL/GenBank/DDBJ databases">
        <title>Bacteria isolated from the canopy kelp, Nereocystis luetkeana.</title>
        <authorList>
            <person name="Pfister C.A."/>
            <person name="Younker I.T."/>
            <person name="Light S.H."/>
        </authorList>
    </citation>
    <scope>NUCLEOTIDE SEQUENCE [LARGE SCALE GENOMIC DNA]</scope>
    <source>
        <strain evidence="2 3">TI.2.07</strain>
    </source>
</reference>
<evidence type="ECO:0000313" key="3">
    <source>
        <dbReference type="Proteomes" id="UP001366060"/>
    </source>
</evidence>
<feature type="domain" description="Histidine kinase VP0354-like sensor" evidence="1">
    <location>
        <begin position="83"/>
        <end position="278"/>
    </location>
</feature>
<dbReference type="Gene3D" id="3.30.450.20">
    <property type="entry name" value="PAS domain"/>
    <property type="match status" value="1"/>
</dbReference>
<evidence type="ECO:0000313" key="2">
    <source>
        <dbReference type="EMBL" id="MEL0657509.1"/>
    </source>
</evidence>
<dbReference type="SUPFAM" id="SSF103190">
    <property type="entry name" value="Sensory domain-like"/>
    <property type="match status" value="1"/>
</dbReference>
<name>A0ABU9H6K4_9GAMM</name>
<keyword evidence="3" id="KW-1185">Reference proteome</keyword>
<organism evidence="2 3">
    <name type="scientific">Psychromonas arctica</name>
    <dbReference type="NCBI Taxonomy" id="168275"/>
    <lineage>
        <taxon>Bacteria</taxon>
        <taxon>Pseudomonadati</taxon>
        <taxon>Pseudomonadota</taxon>
        <taxon>Gammaproteobacteria</taxon>
        <taxon>Alteromonadales</taxon>
        <taxon>Psychromonadaceae</taxon>
        <taxon>Psychromonas</taxon>
    </lineage>
</organism>
<proteinExistence type="predicted"/>
<dbReference type="EMBL" id="JBAKBA010000001">
    <property type="protein sequence ID" value="MEL0657509.1"/>
    <property type="molecule type" value="Genomic_DNA"/>
</dbReference>